<reference evidence="1 2" key="1">
    <citation type="journal article" date="2014" name="Nat. Commun.">
        <title>Multiple recent horizontal transfers of a large genomic region in cheese making fungi.</title>
        <authorList>
            <person name="Cheeseman K."/>
            <person name="Ropars J."/>
            <person name="Renault P."/>
            <person name="Dupont J."/>
            <person name="Gouzy J."/>
            <person name="Branca A."/>
            <person name="Abraham A.L."/>
            <person name="Ceppi M."/>
            <person name="Conseiller E."/>
            <person name="Debuchy R."/>
            <person name="Malagnac F."/>
            <person name="Goarin A."/>
            <person name="Silar P."/>
            <person name="Lacoste S."/>
            <person name="Sallet E."/>
            <person name="Bensimon A."/>
            <person name="Giraud T."/>
            <person name="Brygoo Y."/>
        </authorList>
    </citation>
    <scope>NUCLEOTIDE SEQUENCE [LARGE SCALE GENOMIC DNA]</scope>
    <source>
        <strain evidence="2">FM 013</strain>
    </source>
</reference>
<sequence length="106" mass="11977">MYIVKVGIKRQEFCRATFEVFTYIMPETAAFPPVILGVQPPLARQFKPRVARAKAPKKVCQDRDTVHLGTGKRWTAILRFKLAVVISLCRISVKRIAKNKTVPLGP</sequence>
<keyword evidence="2" id="KW-1185">Reference proteome</keyword>
<organism evidence="1 2">
    <name type="scientific">Penicillium camemberti (strain FM 013)</name>
    <dbReference type="NCBI Taxonomy" id="1429867"/>
    <lineage>
        <taxon>Eukaryota</taxon>
        <taxon>Fungi</taxon>
        <taxon>Dikarya</taxon>
        <taxon>Ascomycota</taxon>
        <taxon>Pezizomycotina</taxon>
        <taxon>Eurotiomycetes</taxon>
        <taxon>Eurotiomycetidae</taxon>
        <taxon>Eurotiales</taxon>
        <taxon>Aspergillaceae</taxon>
        <taxon>Penicillium</taxon>
    </lineage>
</organism>
<protein>
    <submittedName>
        <fullName evidence="1">Str. FM013</fullName>
    </submittedName>
</protein>
<dbReference type="EMBL" id="HG793148">
    <property type="protein sequence ID" value="CRL25616.1"/>
    <property type="molecule type" value="Genomic_DNA"/>
</dbReference>
<evidence type="ECO:0000313" key="1">
    <source>
        <dbReference type="EMBL" id="CRL25616.1"/>
    </source>
</evidence>
<accession>A0A0G4PGZ2</accession>
<evidence type="ECO:0000313" key="2">
    <source>
        <dbReference type="Proteomes" id="UP000053732"/>
    </source>
</evidence>
<dbReference type="AlphaFoldDB" id="A0A0G4PGZ2"/>
<name>A0A0G4PGZ2_PENC3</name>
<dbReference type="Proteomes" id="UP000053732">
    <property type="component" value="Unassembled WGS sequence"/>
</dbReference>
<gene>
    <name evidence="1" type="ORF">PCAMFM013_S015g000202</name>
</gene>
<proteinExistence type="predicted"/>